<dbReference type="EMBL" id="GBRH01236619">
    <property type="protein sequence ID" value="JAD61276.1"/>
    <property type="molecule type" value="Transcribed_RNA"/>
</dbReference>
<accession>A0A0A9BD56</accession>
<name>A0A0A9BD56_ARUDO</name>
<sequence>MRAGFRVEETFDASMYDFEHFHIEICFFL</sequence>
<protein>
    <submittedName>
        <fullName evidence="1">Uncharacterized protein</fullName>
    </submittedName>
</protein>
<organism evidence="1">
    <name type="scientific">Arundo donax</name>
    <name type="common">Giant reed</name>
    <name type="synonym">Donax arundinaceus</name>
    <dbReference type="NCBI Taxonomy" id="35708"/>
    <lineage>
        <taxon>Eukaryota</taxon>
        <taxon>Viridiplantae</taxon>
        <taxon>Streptophyta</taxon>
        <taxon>Embryophyta</taxon>
        <taxon>Tracheophyta</taxon>
        <taxon>Spermatophyta</taxon>
        <taxon>Magnoliopsida</taxon>
        <taxon>Liliopsida</taxon>
        <taxon>Poales</taxon>
        <taxon>Poaceae</taxon>
        <taxon>PACMAD clade</taxon>
        <taxon>Arundinoideae</taxon>
        <taxon>Arundineae</taxon>
        <taxon>Arundo</taxon>
    </lineage>
</organism>
<dbReference type="AlphaFoldDB" id="A0A0A9BD56"/>
<reference evidence="1" key="2">
    <citation type="journal article" date="2015" name="Data Brief">
        <title>Shoot transcriptome of the giant reed, Arundo donax.</title>
        <authorList>
            <person name="Barrero R.A."/>
            <person name="Guerrero F.D."/>
            <person name="Moolhuijzen P."/>
            <person name="Goolsby J.A."/>
            <person name="Tidwell J."/>
            <person name="Bellgard S.E."/>
            <person name="Bellgard M.I."/>
        </authorList>
    </citation>
    <scope>NUCLEOTIDE SEQUENCE</scope>
    <source>
        <tissue evidence="1">Shoot tissue taken approximately 20 cm above the soil surface</tissue>
    </source>
</reference>
<reference evidence="1" key="1">
    <citation type="submission" date="2014-09" db="EMBL/GenBank/DDBJ databases">
        <authorList>
            <person name="Magalhaes I.L.F."/>
            <person name="Oliveira U."/>
            <person name="Santos F.R."/>
            <person name="Vidigal T.H.D.A."/>
            <person name="Brescovit A.D."/>
            <person name="Santos A.J."/>
        </authorList>
    </citation>
    <scope>NUCLEOTIDE SEQUENCE</scope>
    <source>
        <tissue evidence="1">Shoot tissue taken approximately 20 cm above the soil surface</tissue>
    </source>
</reference>
<proteinExistence type="predicted"/>
<evidence type="ECO:0000313" key="1">
    <source>
        <dbReference type="EMBL" id="JAD61276.1"/>
    </source>
</evidence>